<dbReference type="Gene3D" id="1.25.40.190">
    <property type="entry name" value="Actin-related protein 2/3 complex subunit 5"/>
    <property type="match status" value="1"/>
</dbReference>
<evidence type="ECO:0000313" key="8">
    <source>
        <dbReference type="EMBL" id="KAJ3127343.1"/>
    </source>
</evidence>
<dbReference type="Pfam" id="PF04699">
    <property type="entry name" value="P16-Arc"/>
    <property type="match status" value="1"/>
</dbReference>
<keyword evidence="4 7" id="KW-0206">Cytoskeleton</keyword>
<dbReference type="InterPro" id="IPR036743">
    <property type="entry name" value="ARPC5_sf"/>
</dbReference>
<evidence type="ECO:0000256" key="5">
    <source>
        <dbReference type="ARBA" id="ARBA00040214"/>
    </source>
</evidence>
<comment type="function">
    <text evidence="6">Functions as a component of the Arp2/3 complex which is involved in regulation of actin polymerization and together with an activating nucleation-promoting factor (NPF) mediates the formation of branched actin networks.</text>
</comment>
<comment type="function">
    <text evidence="7">Functions as component of the Arp2/3 complex which is involved in regulation of actin polymerization and together with an activating nucleation-promoting factor (NPF) mediates the formation of branched actin networks. Arp2/3 complex plays a critical role in the control of cell morphogenesis via the modulation of cell polarity development.</text>
</comment>
<evidence type="ECO:0000256" key="6">
    <source>
        <dbReference type="ARBA" id="ARBA00060329"/>
    </source>
</evidence>
<dbReference type="GO" id="GO:0005885">
    <property type="term" value="C:Arp2/3 protein complex"/>
    <property type="evidence" value="ECO:0007669"/>
    <property type="project" value="InterPro"/>
</dbReference>
<dbReference type="GO" id="GO:0030833">
    <property type="term" value="P:regulation of actin filament polymerization"/>
    <property type="evidence" value="ECO:0007669"/>
    <property type="project" value="InterPro"/>
</dbReference>
<evidence type="ECO:0000256" key="7">
    <source>
        <dbReference type="RuleBase" id="RU004301"/>
    </source>
</evidence>
<comment type="similarity">
    <text evidence="2 7">Belongs to the ARPC5 family.</text>
</comment>
<comment type="caution">
    <text evidence="8">The sequence shown here is derived from an EMBL/GenBank/DDBJ whole genome shotgun (WGS) entry which is preliminary data.</text>
</comment>
<dbReference type="Proteomes" id="UP001211907">
    <property type="component" value="Unassembled WGS sequence"/>
</dbReference>
<name>A0AAD5XEZ4_9FUNG</name>
<evidence type="ECO:0000256" key="1">
    <source>
        <dbReference type="ARBA" id="ARBA00004245"/>
    </source>
</evidence>
<evidence type="ECO:0000313" key="9">
    <source>
        <dbReference type="Proteomes" id="UP001211907"/>
    </source>
</evidence>
<evidence type="ECO:0000256" key="2">
    <source>
        <dbReference type="ARBA" id="ARBA00006084"/>
    </source>
</evidence>
<sequence>MADLDDDLDDFDILPAPRNEFELNAAIQTRANDVRNLISRGAFAEAVSKSLENAPSGRDSQLSKDKNIQVVMEALSAPRSAEIAAIVKQLPSWQLDMLLKFLYRGMGIPEQYNSAVLLNWHEKVTEVTGLSGIVRVFTDRQTV</sequence>
<dbReference type="FunFam" id="1.25.40.190:FF:000003">
    <property type="entry name" value="Actin-related protein 2/3 complex subunit 5"/>
    <property type="match status" value="1"/>
</dbReference>
<dbReference type="GO" id="GO:0044396">
    <property type="term" value="P:actin cortical patch organization"/>
    <property type="evidence" value="ECO:0007669"/>
    <property type="project" value="UniProtKB-ARBA"/>
</dbReference>
<keyword evidence="9" id="KW-1185">Reference proteome</keyword>
<dbReference type="PANTHER" id="PTHR12644">
    <property type="entry name" value="ARP2/3 COMPLEX 16 KD SUBUNIT P16-ARC"/>
    <property type="match status" value="1"/>
</dbReference>
<gene>
    <name evidence="8" type="ORF">HK100_009801</name>
</gene>
<reference evidence="8" key="1">
    <citation type="submission" date="2020-05" db="EMBL/GenBank/DDBJ databases">
        <title>Phylogenomic resolution of chytrid fungi.</title>
        <authorList>
            <person name="Stajich J.E."/>
            <person name="Amses K."/>
            <person name="Simmons R."/>
            <person name="Seto K."/>
            <person name="Myers J."/>
            <person name="Bonds A."/>
            <person name="Quandt C.A."/>
            <person name="Barry K."/>
            <person name="Liu P."/>
            <person name="Grigoriev I."/>
            <person name="Longcore J.E."/>
            <person name="James T.Y."/>
        </authorList>
    </citation>
    <scope>NUCLEOTIDE SEQUENCE</scope>
    <source>
        <strain evidence="8">JEL0513</strain>
    </source>
</reference>
<accession>A0AAD5XEZ4</accession>
<comment type="subcellular location">
    <subcellularLocation>
        <location evidence="1">Cytoplasm</location>
        <location evidence="1">Cytoskeleton</location>
    </subcellularLocation>
</comment>
<dbReference type="InterPro" id="IPR006789">
    <property type="entry name" value="ARPC5"/>
</dbReference>
<dbReference type="EMBL" id="JADGJH010000515">
    <property type="protein sequence ID" value="KAJ3127343.1"/>
    <property type="molecule type" value="Genomic_DNA"/>
</dbReference>
<protein>
    <recommendedName>
        <fullName evidence="5 7">Actin-related protein 2/3 complex subunit 5</fullName>
    </recommendedName>
</protein>
<dbReference type="GO" id="GO:0034314">
    <property type="term" value="P:Arp2/3 complex-mediated actin nucleation"/>
    <property type="evidence" value="ECO:0007669"/>
    <property type="project" value="InterPro"/>
</dbReference>
<evidence type="ECO:0000256" key="4">
    <source>
        <dbReference type="ARBA" id="ARBA00023212"/>
    </source>
</evidence>
<proteinExistence type="inferred from homology"/>
<organism evidence="8 9">
    <name type="scientific">Physocladia obscura</name>
    <dbReference type="NCBI Taxonomy" id="109957"/>
    <lineage>
        <taxon>Eukaryota</taxon>
        <taxon>Fungi</taxon>
        <taxon>Fungi incertae sedis</taxon>
        <taxon>Chytridiomycota</taxon>
        <taxon>Chytridiomycota incertae sedis</taxon>
        <taxon>Chytridiomycetes</taxon>
        <taxon>Chytridiales</taxon>
        <taxon>Chytriomycetaceae</taxon>
        <taxon>Physocladia</taxon>
    </lineage>
</organism>
<dbReference type="SUPFAM" id="SSF69103">
    <property type="entry name" value="Arp2/3 complex 16 kDa subunit ARPC5"/>
    <property type="match status" value="1"/>
</dbReference>
<dbReference type="AlphaFoldDB" id="A0AAD5XEZ4"/>
<evidence type="ECO:0000256" key="3">
    <source>
        <dbReference type="ARBA" id="ARBA00022490"/>
    </source>
</evidence>
<dbReference type="PIRSF" id="PIRSF039096">
    <property type="entry name" value="p16-ARC"/>
    <property type="match status" value="1"/>
</dbReference>
<keyword evidence="3" id="KW-0963">Cytoplasm</keyword>